<evidence type="ECO:0000256" key="1">
    <source>
        <dbReference type="ARBA" id="ARBA00011063"/>
    </source>
</evidence>
<dbReference type="InterPro" id="IPR017867">
    <property type="entry name" value="Tyr_phospatase_low_mol_wt"/>
</dbReference>
<dbReference type="EMBL" id="QKZV01000002">
    <property type="protein sequence ID" value="PZX64508.1"/>
    <property type="molecule type" value="Genomic_DNA"/>
</dbReference>
<keyword evidence="3" id="KW-0378">Hydrolase</keyword>
<name>A0A2W7RUY5_9BACT</name>
<evidence type="ECO:0000256" key="3">
    <source>
        <dbReference type="ARBA" id="ARBA00022801"/>
    </source>
</evidence>
<evidence type="ECO:0000259" key="6">
    <source>
        <dbReference type="SMART" id="SM00226"/>
    </source>
</evidence>
<reference evidence="7 8" key="1">
    <citation type="submission" date="2018-06" db="EMBL/GenBank/DDBJ databases">
        <title>Genomic Encyclopedia of Archaeal and Bacterial Type Strains, Phase II (KMG-II): from individual species to whole genera.</title>
        <authorList>
            <person name="Goeker M."/>
        </authorList>
    </citation>
    <scope>NUCLEOTIDE SEQUENCE [LARGE SCALE GENOMIC DNA]</scope>
    <source>
        <strain evidence="7 8">DSM 23241</strain>
    </source>
</reference>
<dbReference type="PRINTS" id="PR00719">
    <property type="entry name" value="LMWPTPASE"/>
</dbReference>
<feature type="active site" description="Proton donor" evidence="5">
    <location>
        <position position="119"/>
    </location>
</feature>
<dbReference type="PANTHER" id="PTHR11717">
    <property type="entry name" value="LOW MOLECULAR WEIGHT PROTEIN TYROSINE PHOSPHATASE"/>
    <property type="match status" value="1"/>
</dbReference>
<feature type="active site" evidence="5">
    <location>
        <position position="9"/>
    </location>
</feature>
<dbReference type="EC" id="3.1.3.48" evidence="2"/>
<evidence type="ECO:0000256" key="2">
    <source>
        <dbReference type="ARBA" id="ARBA00013064"/>
    </source>
</evidence>
<dbReference type="InterPro" id="IPR023485">
    <property type="entry name" value="Ptyr_pPase"/>
</dbReference>
<dbReference type="GO" id="GO:0004725">
    <property type="term" value="F:protein tyrosine phosphatase activity"/>
    <property type="evidence" value="ECO:0007669"/>
    <property type="project" value="UniProtKB-EC"/>
</dbReference>
<comment type="similarity">
    <text evidence="1">Belongs to the low molecular weight phosphotyrosine protein phosphatase family.</text>
</comment>
<dbReference type="CDD" id="cd16343">
    <property type="entry name" value="LMWPTP"/>
    <property type="match status" value="1"/>
</dbReference>
<evidence type="ECO:0000313" key="8">
    <source>
        <dbReference type="Proteomes" id="UP000249720"/>
    </source>
</evidence>
<evidence type="ECO:0000256" key="4">
    <source>
        <dbReference type="ARBA" id="ARBA00022912"/>
    </source>
</evidence>
<dbReference type="PANTHER" id="PTHR11717:SF7">
    <property type="entry name" value="LOW MOLECULAR WEIGHT PHOSPHOTYROSINE PROTEIN PHOSPHATASE"/>
    <property type="match status" value="1"/>
</dbReference>
<dbReference type="SMART" id="SM00226">
    <property type="entry name" value="LMWPc"/>
    <property type="match status" value="1"/>
</dbReference>
<organism evidence="7 8">
    <name type="scientific">Hydrotalea sandarakina</name>
    <dbReference type="NCBI Taxonomy" id="1004304"/>
    <lineage>
        <taxon>Bacteria</taxon>
        <taxon>Pseudomonadati</taxon>
        <taxon>Bacteroidota</taxon>
        <taxon>Chitinophagia</taxon>
        <taxon>Chitinophagales</taxon>
        <taxon>Chitinophagaceae</taxon>
        <taxon>Hydrotalea</taxon>
    </lineage>
</organism>
<comment type="caution">
    <text evidence="7">The sequence shown here is derived from an EMBL/GenBank/DDBJ whole genome shotgun (WGS) entry which is preliminary data.</text>
</comment>
<dbReference type="Gene3D" id="3.40.50.2300">
    <property type="match status" value="1"/>
</dbReference>
<keyword evidence="4" id="KW-0904">Protein phosphatase</keyword>
<keyword evidence="8" id="KW-1185">Reference proteome</keyword>
<proteinExistence type="inferred from homology"/>
<dbReference type="SUPFAM" id="SSF52788">
    <property type="entry name" value="Phosphotyrosine protein phosphatases I"/>
    <property type="match status" value="1"/>
</dbReference>
<dbReference type="Pfam" id="PF01451">
    <property type="entry name" value="LMWPc"/>
    <property type="match status" value="1"/>
</dbReference>
<accession>A0A2W7RUY5</accession>
<sequence length="149" mass="16688">MVCLGNICRSPLAEGILQHKAKAAGLNWEVNSAGTGNYHIGEAPHILSQKVALMHGIDISQHKARQFVANDMLIYDLIYVMDNDNYKAVAQISKKHFDAHKTDLIMNVLFPNTNTEVPDPWFGTEPDFLKVYQMLDAATDAIIEKYSNK</sequence>
<evidence type="ECO:0000313" key="7">
    <source>
        <dbReference type="EMBL" id="PZX64508.1"/>
    </source>
</evidence>
<dbReference type="InterPro" id="IPR036196">
    <property type="entry name" value="Ptyr_pPase_sf"/>
</dbReference>
<evidence type="ECO:0000256" key="5">
    <source>
        <dbReference type="PIRSR" id="PIRSR617867-1"/>
    </source>
</evidence>
<dbReference type="InterPro" id="IPR050438">
    <property type="entry name" value="LMW_PTPase"/>
</dbReference>
<feature type="domain" description="Phosphotyrosine protein phosphatase I" evidence="6">
    <location>
        <begin position="2"/>
        <end position="145"/>
    </location>
</feature>
<dbReference type="Proteomes" id="UP000249720">
    <property type="component" value="Unassembled WGS sequence"/>
</dbReference>
<dbReference type="AlphaFoldDB" id="A0A2W7RUY5"/>
<protein>
    <recommendedName>
        <fullName evidence="2">protein-tyrosine-phosphatase</fullName>
        <ecNumber evidence="2">3.1.3.48</ecNumber>
    </recommendedName>
</protein>
<gene>
    <name evidence="7" type="ORF">LX80_00704</name>
</gene>
<feature type="active site" description="Nucleophile" evidence="5">
    <location>
        <position position="3"/>
    </location>
</feature>